<feature type="compositionally biased region" description="Polar residues" evidence="1">
    <location>
        <begin position="106"/>
        <end position="119"/>
    </location>
</feature>
<keyword evidence="4" id="KW-1185">Reference proteome</keyword>
<feature type="compositionally biased region" description="Gly residues" evidence="1">
    <location>
        <begin position="265"/>
        <end position="274"/>
    </location>
</feature>
<feature type="compositionally biased region" description="Polar residues" evidence="1">
    <location>
        <begin position="477"/>
        <end position="489"/>
    </location>
</feature>
<feature type="compositionally biased region" description="Low complexity" evidence="1">
    <location>
        <begin position="78"/>
        <end position="93"/>
    </location>
</feature>
<feature type="region of interest" description="Disordered" evidence="1">
    <location>
        <begin position="1229"/>
        <end position="1299"/>
    </location>
</feature>
<feature type="compositionally biased region" description="Basic and acidic residues" evidence="1">
    <location>
        <begin position="987"/>
        <end position="1013"/>
    </location>
</feature>
<feature type="compositionally biased region" description="Basic and acidic residues" evidence="1">
    <location>
        <begin position="557"/>
        <end position="576"/>
    </location>
</feature>
<comment type="caution">
    <text evidence="3">The sequence shown here is derived from an EMBL/GenBank/DDBJ whole genome shotgun (WGS) entry which is preliminary data.</text>
</comment>
<feature type="region of interest" description="Disordered" evidence="1">
    <location>
        <begin position="1"/>
        <end position="245"/>
    </location>
</feature>
<dbReference type="Proteomes" id="UP000812966">
    <property type="component" value="Unassembled WGS sequence"/>
</dbReference>
<name>A0A8K0JTU5_9TREE</name>
<feature type="compositionally biased region" description="Basic and acidic residues" evidence="1">
    <location>
        <begin position="869"/>
        <end position="881"/>
    </location>
</feature>
<feature type="compositionally biased region" description="Basic and acidic residues" evidence="1">
    <location>
        <begin position="704"/>
        <end position="713"/>
    </location>
</feature>
<keyword evidence="2" id="KW-0472">Membrane</keyword>
<evidence type="ECO:0000313" key="3">
    <source>
        <dbReference type="EMBL" id="KAG7580068.1"/>
    </source>
</evidence>
<feature type="region of interest" description="Disordered" evidence="1">
    <location>
        <begin position="265"/>
        <end position="288"/>
    </location>
</feature>
<sequence>MAHLWAEPNPPSLRDIPEHHRLAAPPRDWTEQISEPKDAVLQPPTPGPVGLGGKEKMGLLSDEERDEKERDRGKPDTSTRSFSTSLSSSLSDSRFNKRNRTRRPHSPSTGAGNRLNSTGRVAGGTSIEHMRPRPSPKSKSRPILEPLKIQVEQYNDQDEGAQSRSRSPGSASPTSKTHDLTSHNHQHDGDYVESPVSDSRPSSRLTNRSLEQDRDRDRGLGRPEGGEKQGLRNGVTPIDSTLASTSTSTATSLSVAGSGIGAGEAVGTNTGAGGHVRTISAGSGKGIGMTGRQELVRRALADGPGHGHGHGHANGHHSGLNHGYVHAQGRTIEPPSSHGSAGVPFPTMASNPTTSSLPSPRPRTDPSRRPPLDLSIDVDLASRPPVRTRRTTSSSRSPSNSRHGSTPHSPVLPNGSVGIGPALGIAKAGARLRAIVDDADQDAWASSGSASPPILSRQNRSRTSSLRSIPRRRMTDQGASGSSTPTATPITPGLSGSSGGTRPSGLNEGAVAARRRAKSLMSPASSRPDDREGGRGASSRRVEMGTRKRSSTARVRTMSDLKREREREVEDGEARQGRRRGATVHFPPTPMEDEVQDQFLVEAGTKAVDERFEGFSNGHDRELSFKGSRRRETSIARSTSDNNSSLAGLVRSDTEREGKRRRTRSKLGDESSDDETSRAVRSRKGKERARDRDRYRNGLEQVFETERSGHGDDADPLQTLLASVDINNALRLISQTTLIPGGRQAVLPGMGSGLAAEKSLTTGFTPMTPYKNGNSGRIGTSKGRPPEVFVAKAPPSVTASPAYVGGADNRLHDVEAVKAKNKLIDRAGQKKNKVSAKIEESLKADGLDGSREKALFDGRAKIRSRRGTMIERDFVRPEPGDLSRTATAQSGDHERAVSSDEEDLDRVSSSIGHGGYEGTVRDDGSNRSEPHSNGSVSQAFRPITPESRTESKPVEKSVNATPESTKRKRLSGLFHLRHSRSSSSSKWRGDPKAKDKIDPIRDSAAREAAERDAAEHEAKVQSVLLSLPSHPRCEALAYQARSHFQAYYGLMIRSLEDAAERPGQPYLRWNPLRVIRWRKQVLAEEKRRQNWDASVNEQIKSHHRLVQSTEDDGIPRDGWESQMPESIGRAGSRLQQMSKVISPPLRSATALSRALASDPQAAMALRKSATFKEWLVLPSEILAFIDCRGNVDYFVPATDKAQDVLRTAMASAPYPQSDGLPLSRATKSAFPVQQGLSPGSYGSSQGNISTVSFDSETLEHDQTEDGVQKRKSVTRRMWASTHLSRHQSNTSKESDHGERLAHVLKSPIDAIRRRVLHHESDIESDSERDLHNRDRSSHNRHGRLRKLAHPDRYQNGRGSLDAATSQAEDLAHDAAVSSRQSSIAPIAESLGGQTDPPGGGDFMDKKLGWSHIEGTAEENSLVRELNNKPESDAQRDEEYTKHEALIRNTDTLLAKLFVDLAPVPITFSQTLEVFQQGIVHINRAAGLHVDAPEMPDELVARGKADFFVPTQPTSQSGKPMGSRTLSTRGSIQSATDVLPGLQEIRSRRSVTVTGGRSADPVAALEQTVNSLSTQFDAALPQAIALAQQQDDLQDKVSLMTTRAEQLRVKLDAEGNGKIRRQRAHLQSMRMPTERSIDHWYYELLRYLVNASLAVFRIGVYIKRFILWIAYLIQQIVMVAFRWVWAIVTSLIEVGRYILGGWVIRTILLLAIWSFFLLYFFVED</sequence>
<evidence type="ECO:0000313" key="4">
    <source>
        <dbReference type="Proteomes" id="UP000812966"/>
    </source>
</evidence>
<feature type="compositionally biased region" description="Basic and acidic residues" evidence="1">
    <location>
        <begin position="210"/>
        <end position="230"/>
    </location>
</feature>
<feature type="compositionally biased region" description="Basic and acidic residues" evidence="1">
    <location>
        <begin position="688"/>
        <end position="697"/>
    </location>
</feature>
<keyword evidence="2" id="KW-0812">Transmembrane</keyword>
<feature type="compositionally biased region" description="Basic and acidic residues" evidence="1">
    <location>
        <begin position="176"/>
        <end position="190"/>
    </location>
</feature>
<keyword evidence="2" id="KW-1133">Transmembrane helix</keyword>
<feature type="compositionally biased region" description="Basic and acidic residues" evidence="1">
    <location>
        <begin position="362"/>
        <end position="371"/>
    </location>
</feature>
<evidence type="ECO:0008006" key="5">
    <source>
        <dbReference type="Google" id="ProtNLM"/>
    </source>
</evidence>
<feature type="compositionally biased region" description="Basic and acidic residues" evidence="1">
    <location>
        <begin position="919"/>
        <end position="930"/>
    </location>
</feature>
<feature type="compositionally biased region" description="Basic and acidic residues" evidence="1">
    <location>
        <begin position="28"/>
        <end position="38"/>
    </location>
</feature>
<feature type="region of interest" description="Disordered" evidence="1">
    <location>
        <begin position="869"/>
        <end position="1013"/>
    </location>
</feature>
<feature type="compositionally biased region" description="Polar residues" evidence="1">
    <location>
        <begin position="1510"/>
        <end position="1528"/>
    </location>
</feature>
<feature type="transmembrane region" description="Helical" evidence="2">
    <location>
        <begin position="1664"/>
        <end position="1684"/>
    </location>
</feature>
<feature type="region of interest" description="Disordered" evidence="1">
    <location>
        <begin position="1508"/>
        <end position="1528"/>
    </location>
</feature>
<proteinExistence type="predicted"/>
<feature type="compositionally biased region" description="Basic residues" evidence="1">
    <location>
        <begin position="96"/>
        <end position="105"/>
    </location>
</feature>
<feature type="compositionally biased region" description="Polar residues" evidence="1">
    <location>
        <begin position="1234"/>
        <end position="1255"/>
    </location>
</feature>
<feature type="compositionally biased region" description="Basic and acidic residues" evidence="1">
    <location>
        <begin position="1257"/>
        <end position="1268"/>
    </location>
</feature>
<feature type="compositionally biased region" description="Low complexity" evidence="1">
    <location>
        <begin position="391"/>
        <end position="402"/>
    </location>
</feature>
<feature type="compositionally biased region" description="Polar residues" evidence="1">
    <location>
        <begin position="635"/>
        <end position="646"/>
    </location>
</feature>
<feature type="compositionally biased region" description="Basic and acidic residues" evidence="1">
    <location>
        <begin position="527"/>
        <end position="546"/>
    </location>
</feature>
<feature type="compositionally biased region" description="Basic residues" evidence="1">
    <location>
        <begin position="1338"/>
        <end position="1347"/>
    </location>
</feature>
<feature type="region of interest" description="Disordered" evidence="1">
    <location>
        <begin position="1320"/>
        <end position="1380"/>
    </location>
</feature>
<feature type="region of interest" description="Disordered" evidence="1">
    <location>
        <begin position="443"/>
        <end position="594"/>
    </location>
</feature>
<dbReference type="EMBL" id="JABELV010000001">
    <property type="protein sequence ID" value="KAG7580068.1"/>
    <property type="molecule type" value="Genomic_DNA"/>
</dbReference>
<feature type="region of interest" description="Disordered" evidence="1">
    <location>
        <begin position="611"/>
        <end position="714"/>
    </location>
</feature>
<feature type="compositionally biased region" description="Basic and acidic residues" evidence="1">
    <location>
        <begin position="611"/>
        <end position="634"/>
    </location>
</feature>
<feature type="compositionally biased region" description="Polar residues" evidence="1">
    <location>
        <begin position="196"/>
        <end position="209"/>
    </location>
</feature>
<feature type="region of interest" description="Disordered" evidence="1">
    <location>
        <begin position="301"/>
        <end position="416"/>
    </location>
</feature>
<gene>
    <name evidence="3" type="ORF">FFLO_00039</name>
</gene>
<organism evidence="3 4">
    <name type="scientific">Filobasidium floriforme</name>
    <dbReference type="NCBI Taxonomy" id="5210"/>
    <lineage>
        <taxon>Eukaryota</taxon>
        <taxon>Fungi</taxon>
        <taxon>Dikarya</taxon>
        <taxon>Basidiomycota</taxon>
        <taxon>Agaricomycotina</taxon>
        <taxon>Tremellomycetes</taxon>
        <taxon>Filobasidiales</taxon>
        <taxon>Filobasidiaceae</taxon>
        <taxon>Filobasidium</taxon>
    </lineage>
</organism>
<protein>
    <recommendedName>
        <fullName evidence="5">Transmembrane protein</fullName>
    </recommendedName>
</protein>
<feature type="compositionally biased region" description="Polar residues" evidence="1">
    <location>
        <begin position="444"/>
        <end position="467"/>
    </location>
</feature>
<feature type="compositionally biased region" description="Basic and acidic residues" evidence="1">
    <location>
        <begin position="67"/>
        <end position="77"/>
    </location>
</feature>
<evidence type="ECO:0000256" key="1">
    <source>
        <dbReference type="SAM" id="MobiDB-lite"/>
    </source>
</evidence>
<feature type="compositionally biased region" description="Basic and acidic residues" evidence="1">
    <location>
        <begin position="1320"/>
        <end position="1337"/>
    </location>
</feature>
<accession>A0A8K0JTU5</accession>
<feature type="compositionally biased region" description="Basic residues" evidence="1">
    <location>
        <begin position="966"/>
        <end position="980"/>
    </location>
</feature>
<feature type="compositionally biased region" description="Polar residues" evidence="1">
    <location>
        <begin position="160"/>
        <end position="175"/>
    </location>
</feature>
<feature type="transmembrane region" description="Helical" evidence="2">
    <location>
        <begin position="1696"/>
        <end position="1721"/>
    </location>
</feature>
<evidence type="ECO:0000256" key="2">
    <source>
        <dbReference type="SAM" id="Phobius"/>
    </source>
</evidence>
<reference evidence="3" key="1">
    <citation type="submission" date="2020-04" db="EMBL/GenBank/DDBJ databases">
        <title>Analysis of mating type loci in Filobasidium floriforme.</title>
        <authorList>
            <person name="Nowrousian M."/>
        </authorList>
    </citation>
    <scope>NUCLEOTIDE SEQUENCE</scope>
    <source>
        <strain evidence="3">CBS 6242</strain>
    </source>
</reference>